<accession>A0A1H5YG37</accession>
<proteinExistence type="predicted"/>
<dbReference type="RefSeq" id="WP_103910405.1">
    <property type="nucleotide sequence ID" value="NZ_FNUZ01000003.1"/>
</dbReference>
<keyword evidence="3" id="KW-1185">Reference proteome</keyword>
<dbReference type="GO" id="GO:0016787">
    <property type="term" value="F:hydrolase activity"/>
    <property type="evidence" value="ECO:0007669"/>
    <property type="project" value="InterPro"/>
</dbReference>
<protein>
    <submittedName>
        <fullName evidence="2">Phospholipase/carboxylesterase</fullName>
    </submittedName>
</protein>
<evidence type="ECO:0000313" key="2">
    <source>
        <dbReference type="EMBL" id="SEG22630.1"/>
    </source>
</evidence>
<dbReference type="Gene3D" id="3.40.50.1820">
    <property type="entry name" value="alpha/beta hydrolase"/>
    <property type="match status" value="1"/>
</dbReference>
<dbReference type="Pfam" id="PF01738">
    <property type="entry name" value="DLH"/>
    <property type="match status" value="1"/>
</dbReference>
<evidence type="ECO:0000313" key="3">
    <source>
        <dbReference type="Proteomes" id="UP000236752"/>
    </source>
</evidence>
<feature type="domain" description="Dienelactone hydrolase" evidence="1">
    <location>
        <begin position="87"/>
        <end position="183"/>
    </location>
</feature>
<dbReference type="SUPFAM" id="SSF53474">
    <property type="entry name" value="alpha/beta-Hydrolases"/>
    <property type="match status" value="1"/>
</dbReference>
<name>A0A1H5YG37_9RHOB</name>
<dbReference type="InterPro" id="IPR002925">
    <property type="entry name" value="Dienelactn_hydro"/>
</dbReference>
<organism evidence="2 3">
    <name type="scientific">Thalassococcus halodurans</name>
    <dbReference type="NCBI Taxonomy" id="373675"/>
    <lineage>
        <taxon>Bacteria</taxon>
        <taxon>Pseudomonadati</taxon>
        <taxon>Pseudomonadota</taxon>
        <taxon>Alphaproteobacteria</taxon>
        <taxon>Rhodobacterales</taxon>
        <taxon>Roseobacteraceae</taxon>
        <taxon>Thalassococcus</taxon>
    </lineage>
</organism>
<reference evidence="2 3" key="1">
    <citation type="submission" date="2016-10" db="EMBL/GenBank/DDBJ databases">
        <authorList>
            <person name="de Groot N.N."/>
        </authorList>
    </citation>
    <scope>NUCLEOTIDE SEQUENCE [LARGE SCALE GENOMIC DNA]</scope>
    <source>
        <strain evidence="2 3">DSM 26915</strain>
    </source>
</reference>
<dbReference type="EMBL" id="FNUZ01000003">
    <property type="protein sequence ID" value="SEG22630.1"/>
    <property type="molecule type" value="Genomic_DNA"/>
</dbReference>
<dbReference type="OrthoDB" id="9796570at2"/>
<evidence type="ECO:0000259" key="1">
    <source>
        <dbReference type="Pfam" id="PF01738"/>
    </source>
</evidence>
<dbReference type="Proteomes" id="UP000236752">
    <property type="component" value="Unassembled WGS sequence"/>
</dbReference>
<gene>
    <name evidence="2" type="ORF">SAMN04488045_2060</name>
</gene>
<sequence>MTDLVFAETQGTAGAPLVFTFHGTGGSERQFHDFAQSLIPGAHVISPRGTVNEHGALRYFKRTGEGVYDMDDLRERTQDMARFLSDHKTRLGADRVVGLGYSNGANILMNVMLEHPDIFTDAMLLHPLIPWSPAPQPGLAQSRILITAGEMDPICPAQQTRALIAYLEQQGADIRADWHSGGHNIMQNEVDAMTDFCAAITA</sequence>
<dbReference type="InterPro" id="IPR029058">
    <property type="entry name" value="AB_hydrolase_fold"/>
</dbReference>
<dbReference type="AlphaFoldDB" id="A0A1H5YG37"/>